<evidence type="ECO:0000256" key="7">
    <source>
        <dbReference type="ARBA" id="ARBA00016544"/>
    </source>
</evidence>
<feature type="binding site" evidence="19">
    <location>
        <position position="297"/>
    </location>
    <ligand>
        <name>phosphoenolpyruvate</name>
        <dbReference type="ChEBI" id="CHEBI:58702"/>
    </ligand>
</feature>
<dbReference type="InterPro" id="IPR008279">
    <property type="entry name" value="PEP-util_enz_mobile_dom"/>
</dbReference>
<evidence type="ECO:0000259" key="22">
    <source>
        <dbReference type="Pfam" id="PF02896"/>
    </source>
</evidence>
<dbReference type="EMBL" id="DXHX01000136">
    <property type="protein sequence ID" value="HIV75366.1"/>
    <property type="molecule type" value="Genomic_DNA"/>
</dbReference>
<evidence type="ECO:0000256" key="3">
    <source>
        <dbReference type="ARBA" id="ARBA00002728"/>
    </source>
</evidence>
<dbReference type="Gene3D" id="3.50.30.10">
    <property type="entry name" value="Phosphohistidine domain"/>
    <property type="match status" value="1"/>
</dbReference>
<evidence type="ECO:0000256" key="19">
    <source>
        <dbReference type="PIRSR" id="PIRSR000732-2"/>
    </source>
</evidence>
<dbReference type="GO" id="GO:0008965">
    <property type="term" value="F:phosphoenolpyruvate-protein phosphotransferase activity"/>
    <property type="evidence" value="ECO:0007669"/>
    <property type="project" value="UniProtKB-EC"/>
</dbReference>
<keyword evidence="13 17" id="KW-0479">Metal-binding</keyword>
<evidence type="ECO:0000256" key="6">
    <source>
        <dbReference type="ARBA" id="ARBA00012232"/>
    </source>
</evidence>
<organism evidence="24 25">
    <name type="scientific">Candidatus Pseudogracilibacillus intestinigallinarum</name>
    <dbReference type="NCBI Taxonomy" id="2838742"/>
    <lineage>
        <taxon>Bacteria</taxon>
        <taxon>Bacillati</taxon>
        <taxon>Bacillota</taxon>
        <taxon>Bacilli</taxon>
        <taxon>Bacillales</taxon>
        <taxon>Bacillaceae</taxon>
        <taxon>Pseudogracilibacillus</taxon>
    </lineage>
</organism>
<evidence type="ECO:0000256" key="13">
    <source>
        <dbReference type="ARBA" id="ARBA00022723"/>
    </source>
</evidence>
<comment type="cofactor">
    <cofactor evidence="2 17 20">
        <name>Mg(2+)</name>
        <dbReference type="ChEBI" id="CHEBI:18420"/>
    </cofactor>
</comment>
<feature type="binding site" evidence="20">
    <location>
        <position position="432"/>
    </location>
    <ligand>
        <name>Mg(2+)</name>
        <dbReference type="ChEBI" id="CHEBI:18420"/>
    </ligand>
</feature>
<evidence type="ECO:0000256" key="10">
    <source>
        <dbReference type="ARBA" id="ARBA00022597"/>
    </source>
</evidence>
<dbReference type="EC" id="2.7.3.9" evidence="6 17"/>
<dbReference type="GO" id="GO:0046872">
    <property type="term" value="F:metal ion binding"/>
    <property type="evidence" value="ECO:0007669"/>
    <property type="project" value="UniProtKB-KW"/>
</dbReference>
<evidence type="ECO:0000313" key="25">
    <source>
        <dbReference type="Proteomes" id="UP000823937"/>
    </source>
</evidence>
<feature type="domain" description="Phosphotransferase system enzyme I N-terminal" evidence="23">
    <location>
        <begin position="6"/>
        <end position="127"/>
    </location>
</feature>
<dbReference type="InterPro" id="IPR006318">
    <property type="entry name" value="PTS_EI-like"/>
</dbReference>
<comment type="subcellular location">
    <subcellularLocation>
        <location evidence="4 17">Cytoplasm</location>
    </subcellularLocation>
</comment>
<evidence type="ECO:0000259" key="23">
    <source>
        <dbReference type="Pfam" id="PF05524"/>
    </source>
</evidence>
<dbReference type="InterPro" id="IPR024692">
    <property type="entry name" value="PTS_EI"/>
</dbReference>
<dbReference type="GO" id="GO:0016301">
    <property type="term" value="F:kinase activity"/>
    <property type="evidence" value="ECO:0007669"/>
    <property type="project" value="UniProtKB-KW"/>
</dbReference>
<feature type="active site" description="Tele-phosphohistidine intermediate" evidence="18">
    <location>
        <position position="190"/>
    </location>
</feature>
<comment type="caution">
    <text evidence="24">The sequence shown here is derived from an EMBL/GenBank/DDBJ whole genome shotgun (WGS) entry which is preliminary data.</text>
</comment>
<feature type="binding site" evidence="20">
    <location>
        <position position="456"/>
    </location>
    <ligand>
        <name>Mg(2+)</name>
        <dbReference type="ChEBI" id="CHEBI:18420"/>
    </ligand>
</feature>
<gene>
    <name evidence="24" type="primary">ptsP</name>
    <name evidence="24" type="ORF">H9895_09830</name>
</gene>
<feature type="active site" description="Proton donor" evidence="18">
    <location>
        <position position="503"/>
    </location>
</feature>
<sequence>MKPSFKGIIASTGLAFGRAFILNEPSYTVTHEPIEDVEYELKKFNKALEQSIADIVHLRKKISEEQGEENAAIFDAHQLLLKDPDMIRAVEQLIIHEKQNAAWALEVTIEQYIALFEQINDEYMKERITDIRDVSNRLLSYLLNEKTVTVNEINEDVILIAREITPSHIALADRKFVQGFITVEGGRHSHAAIIAHTQGIPAIGGAQDALENVNQDDFLIVDGINGIVHVNPTSETIQKYERVFQQLEREKRALLALRDEPTTTADGKNISLLANIASSADVEHVIENGAEGIGLFRTEFAYMNSNHFPSEDKSFHSYKTVLENMGNVPVIIRTLDIGGDKQLDYWDLPKEANPFLGLRAIRLSLSEQQIFKTQLRALLRASVYGNLHIMFPMISTLEELQEVKELLEEQKILLKQNGHAVSDHIKIGMMVETPAAAIMAEHFAKEVDFFSIGTNDLIQYTFAADRMNETVAHLYQPYHPAILRFIKMIVEAGKKEQIKVSVCGDLASNKEVASLLLGLGVDELSMPPSKILDMRQFFQEMNVDTMKDVVHQALAMQNADEVKRLISSKVTV</sequence>
<evidence type="ECO:0000256" key="18">
    <source>
        <dbReference type="PIRSR" id="PIRSR000732-1"/>
    </source>
</evidence>
<evidence type="ECO:0000256" key="15">
    <source>
        <dbReference type="ARBA" id="ARBA00022842"/>
    </source>
</evidence>
<keyword evidence="8 17" id="KW-0813">Transport</keyword>
<dbReference type="Proteomes" id="UP000823937">
    <property type="component" value="Unassembled WGS sequence"/>
</dbReference>
<evidence type="ECO:0000256" key="20">
    <source>
        <dbReference type="PIRSR" id="PIRSR000732-3"/>
    </source>
</evidence>
<dbReference type="PIRSF" id="PIRSF000732">
    <property type="entry name" value="PTS_enzyme_I"/>
    <property type="match status" value="1"/>
</dbReference>
<comment type="catalytic activity">
    <reaction evidence="1 17">
        <text>L-histidyl-[protein] + phosphoenolpyruvate = N(pros)-phospho-L-histidyl-[protein] + pyruvate</text>
        <dbReference type="Rhea" id="RHEA:23880"/>
        <dbReference type="Rhea" id="RHEA-COMP:9745"/>
        <dbReference type="Rhea" id="RHEA-COMP:9746"/>
        <dbReference type="ChEBI" id="CHEBI:15361"/>
        <dbReference type="ChEBI" id="CHEBI:29979"/>
        <dbReference type="ChEBI" id="CHEBI:58702"/>
        <dbReference type="ChEBI" id="CHEBI:64837"/>
        <dbReference type="EC" id="2.7.3.9"/>
    </reaction>
</comment>
<dbReference type="InterPro" id="IPR023151">
    <property type="entry name" value="PEP_util_CS"/>
</dbReference>
<dbReference type="Pfam" id="PF05524">
    <property type="entry name" value="PEP-utilisers_N"/>
    <property type="match status" value="1"/>
</dbReference>
<evidence type="ECO:0000256" key="17">
    <source>
        <dbReference type="PIRNR" id="PIRNR000732"/>
    </source>
</evidence>
<dbReference type="AlphaFoldDB" id="A0A9D1PP29"/>
<evidence type="ECO:0000256" key="14">
    <source>
        <dbReference type="ARBA" id="ARBA00022777"/>
    </source>
</evidence>
<dbReference type="NCBIfam" id="TIGR01417">
    <property type="entry name" value="PTS_I_fam"/>
    <property type="match status" value="1"/>
</dbReference>
<protein>
    <recommendedName>
        <fullName evidence="7 17">Phosphoenolpyruvate-protein phosphotransferase</fullName>
        <ecNumber evidence="6 17">2.7.3.9</ecNumber>
    </recommendedName>
    <alternativeName>
        <fullName evidence="16 17">Phosphotransferase system, enzyme I</fullName>
    </alternativeName>
</protein>
<comment type="function">
    <text evidence="3 17">General (non sugar-specific) component of the phosphoenolpyruvate-dependent sugar phosphotransferase system (sugar PTS). This major carbohydrate active-transport system catalyzes the phosphorylation of incoming sugar substrates concomitantly with their translocation across the cell membrane. Enzyme I transfers the phosphoryl group from phosphoenolpyruvate (PEP) to the phosphoryl carrier protein (HPr).</text>
</comment>
<reference evidence="24" key="2">
    <citation type="submission" date="2021-04" db="EMBL/GenBank/DDBJ databases">
        <authorList>
            <person name="Gilroy R."/>
        </authorList>
    </citation>
    <scope>NUCLEOTIDE SEQUENCE</scope>
    <source>
        <strain evidence="24">CHK169-2315</strain>
    </source>
</reference>
<evidence type="ECO:0000313" key="24">
    <source>
        <dbReference type="EMBL" id="HIV75366.1"/>
    </source>
</evidence>
<evidence type="ECO:0000256" key="2">
    <source>
        <dbReference type="ARBA" id="ARBA00001946"/>
    </source>
</evidence>
<evidence type="ECO:0000256" key="5">
    <source>
        <dbReference type="ARBA" id="ARBA00007837"/>
    </source>
</evidence>
<keyword evidence="15 17" id="KW-0460">Magnesium</keyword>
<evidence type="ECO:0000256" key="11">
    <source>
        <dbReference type="ARBA" id="ARBA00022679"/>
    </source>
</evidence>
<dbReference type="SUPFAM" id="SSF47831">
    <property type="entry name" value="Enzyme I of the PEP:sugar phosphotransferase system HPr-binding (sub)domain"/>
    <property type="match status" value="1"/>
</dbReference>
<dbReference type="PANTHER" id="PTHR46244:SF3">
    <property type="entry name" value="PHOSPHOENOLPYRUVATE-PROTEIN PHOSPHOTRANSFERASE"/>
    <property type="match status" value="1"/>
</dbReference>
<dbReference type="GO" id="GO:0005737">
    <property type="term" value="C:cytoplasm"/>
    <property type="evidence" value="ECO:0007669"/>
    <property type="project" value="UniProtKB-SubCell"/>
</dbReference>
<accession>A0A9D1PP29</accession>
<dbReference type="SUPFAM" id="SSF51621">
    <property type="entry name" value="Phosphoenolpyruvate/pyruvate domain"/>
    <property type="match status" value="1"/>
</dbReference>
<dbReference type="InterPro" id="IPR036618">
    <property type="entry name" value="PtsI_HPr-bd_sf"/>
</dbReference>
<dbReference type="PANTHER" id="PTHR46244">
    <property type="entry name" value="PHOSPHOENOLPYRUVATE-PROTEIN PHOSPHOTRANSFERASE"/>
    <property type="match status" value="1"/>
</dbReference>
<keyword evidence="14 17" id="KW-0418">Kinase</keyword>
<reference evidence="24" key="1">
    <citation type="journal article" date="2021" name="PeerJ">
        <title>Extensive microbial diversity within the chicken gut microbiome revealed by metagenomics and culture.</title>
        <authorList>
            <person name="Gilroy R."/>
            <person name="Ravi A."/>
            <person name="Getino M."/>
            <person name="Pursley I."/>
            <person name="Horton D.L."/>
            <person name="Alikhan N.F."/>
            <person name="Baker D."/>
            <person name="Gharbi K."/>
            <person name="Hall N."/>
            <person name="Watson M."/>
            <person name="Adriaenssens E.M."/>
            <person name="Foster-Nyarko E."/>
            <person name="Jarju S."/>
            <person name="Secka A."/>
            <person name="Antonio M."/>
            <person name="Oren A."/>
            <person name="Chaudhuri R.R."/>
            <person name="La Ragione R."/>
            <person name="Hildebrand F."/>
            <person name="Pallen M.J."/>
        </authorList>
    </citation>
    <scope>NUCLEOTIDE SEQUENCE</scope>
    <source>
        <strain evidence="24">CHK169-2315</strain>
    </source>
</reference>
<evidence type="ECO:0000256" key="4">
    <source>
        <dbReference type="ARBA" id="ARBA00004496"/>
    </source>
</evidence>
<proteinExistence type="inferred from homology"/>
<dbReference type="Gene3D" id="3.20.20.60">
    <property type="entry name" value="Phosphoenolpyruvate-binding domains"/>
    <property type="match status" value="1"/>
</dbReference>
<dbReference type="GO" id="GO:0009401">
    <property type="term" value="P:phosphoenolpyruvate-dependent sugar phosphotransferase system"/>
    <property type="evidence" value="ECO:0007669"/>
    <property type="project" value="UniProtKB-KW"/>
</dbReference>
<feature type="domain" description="PEP-utilising enzyme C-terminal" evidence="22">
    <location>
        <begin position="256"/>
        <end position="541"/>
    </location>
</feature>
<evidence type="ECO:0000256" key="1">
    <source>
        <dbReference type="ARBA" id="ARBA00000683"/>
    </source>
</evidence>
<keyword evidence="12 17" id="KW-0598">Phosphotransferase system</keyword>
<dbReference type="PRINTS" id="PR01736">
    <property type="entry name" value="PHPHTRNFRASE"/>
</dbReference>
<dbReference type="InterPro" id="IPR000121">
    <property type="entry name" value="PEP_util_C"/>
</dbReference>
<dbReference type="InterPro" id="IPR040442">
    <property type="entry name" value="Pyrv_kinase-like_dom_sf"/>
</dbReference>
<dbReference type="InterPro" id="IPR036637">
    <property type="entry name" value="Phosphohistidine_dom_sf"/>
</dbReference>
<evidence type="ECO:0000256" key="9">
    <source>
        <dbReference type="ARBA" id="ARBA00022490"/>
    </source>
</evidence>
<dbReference type="SUPFAM" id="SSF52009">
    <property type="entry name" value="Phosphohistidine domain"/>
    <property type="match status" value="1"/>
</dbReference>
<name>A0A9D1PP29_9BACI</name>
<dbReference type="Gene3D" id="1.10.274.10">
    <property type="entry name" value="PtsI, HPr-binding domain"/>
    <property type="match status" value="1"/>
</dbReference>
<comment type="similarity">
    <text evidence="5 17">Belongs to the PEP-utilizing enzyme family.</text>
</comment>
<keyword evidence="9 17" id="KW-0963">Cytoplasm</keyword>
<dbReference type="InterPro" id="IPR015813">
    <property type="entry name" value="Pyrv/PenolPyrv_kinase-like_dom"/>
</dbReference>
<dbReference type="Pfam" id="PF00391">
    <property type="entry name" value="PEP-utilizers"/>
    <property type="match status" value="1"/>
</dbReference>
<evidence type="ECO:0000256" key="12">
    <source>
        <dbReference type="ARBA" id="ARBA00022683"/>
    </source>
</evidence>
<evidence type="ECO:0000256" key="16">
    <source>
        <dbReference type="ARBA" id="ARBA00033235"/>
    </source>
</evidence>
<feature type="domain" description="PEP-utilising enzyme mobile" evidence="21">
    <location>
        <begin position="154"/>
        <end position="226"/>
    </location>
</feature>
<feature type="binding site" evidence="19">
    <location>
        <position position="333"/>
    </location>
    <ligand>
        <name>phosphoenolpyruvate</name>
        <dbReference type="ChEBI" id="CHEBI:58702"/>
    </ligand>
</feature>
<dbReference type="InterPro" id="IPR050499">
    <property type="entry name" value="PEP-utilizing_PTS_enzyme"/>
</dbReference>
<keyword evidence="11 17" id="KW-0808">Transferase</keyword>
<dbReference type="PROSITE" id="PS00742">
    <property type="entry name" value="PEP_ENZYMES_2"/>
    <property type="match status" value="1"/>
</dbReference>
<evidence type="ECO:0000256" key="8">
    <source>
        <dbReference type="ARBA" id="ARBA00022448"/>
    </source>
</evidence>
<dbReference type="InterPro" id="IPR008731">
    <property type="entry name" value="PTS_EIN"/>
</dbReference>
<evidence type="ECO:0000259" key="21">
    <source>
        <dbReference type="Pfam" id="PF00391"/>
    </source>
</evidence>
<feature type="binding site" evidence="19">
    <location>
        <position position="466"/>
    </location>
    <ligand>
        <name>phosphoenolpyruvate</name>
        <dbReference type="ChEBI" id="CHEBI:58702"/>
    </ligand>
</feature>
<dbReference type="Pfam" id="PF02896">
    <property type="entry name" value="PEP-utilizers_C"/>
    <property type="match status" value="1"/>
</dbReference>
<feature type="binding site" evidence="19">
    <location>
        <begin position="455"/>
        <end position="456"/>
    </location>
    <ligand>
        <name>phosphoenolpyruvate</name>
        <dbReference type="ChEBI" id="CHEBI:58702"/>
    </ligand>
</feature>
<keyword evidence="10 17" id="KW-0762">Sugar transport</keyword>